<protein>
    <submittedName>
        <fullName evidence="3">Metallo-hydrolase/oxidoreductase</fullName>
    </submittedName>
</protein>
<gene>
    <name evidence="3" type="ORF">FRACYDRAFT_141573</name>
</gene>
<dbReference type="EMBL" id="KV784369">
    <property type="protein sequence ID" value="OEU11043.1"/>
    <property type="molecule type" value="Genomic_DNA"/>
</dbReference>
<dbReference type="PANTHER" id="PTHR15032:SF4">
    <property type="entry name" value="N-ACYL-PHOSPHATIDYLETHANOLAMINE-HYDROLYZING PHOSPHOLIPASE D"/>
    <property type="match status" value="1"/>
</dbReference>
<dbReference type="KEGG" id="fcy:FRACYDRAFT_141573"/>
<dbReference type="SUPFAM" id="SSF56281">
    <property type="entry name" value="Metallo-hydrolase/oxidoreductase"/>
    <property type="match status" value="1"/>
</dbReference>
<evidence type="ECO:0000313" key="3">
    <source>
        <dbReference type="EMBL" id="OEU11043.1"/>
    </source>
</evidence>
<dbReference type="AlphaFoldDB" id="A0A1E7EZS4"/>
<sequence>NELYMTWIGHSTCLFQIDYWSILTDPMFSTRASPYKHWIGIPRDVQPAYTIQDILNHQQQQQQQQYICCITHDHYDHMDMNSVRELKDHVQLWIVPLGIADWLVERCSINRKQIIELEWWQNVRIIRSKKKTNKNGRRRRILTITCCPASHWSGRTILDRNKRLWCSFAIIVKLFDIFFCGDTSYPNNFPLFRQIGDALGPFDLSCIPIGAYLPKEMNKDAHCDPYEALQIHNDIQSKQSIAIHWGSFNLGEEPLYEPPQLLYDAI</sequence>
<dbReference type="FunCoup" id="A0A1E7EZS4">
    <property type="interactions" value="11"/>
</dbReference>
<organism evidence="3 4">
    <name type="scientific">Fragilariopsis cylindrus CCMP1102</name>
    <dbReference type="NCBI Taxonomy" id="635003"/>
    <lineage>
        <taxon>Eukaryota</taxon>
        <taxon>Sar</taxon>
        <taxon>Stramenopiles</taxon>
        <taxon>Ochrophyta</taxon>
        <taxon>Bacillariophyta</taxon>
        <taxon>Bacillariophyceae</taxon>
        <taxon>Bacillariophycidae</taxon>
        <taxon>Bacillariales</taxon>
        <taxon>Bacillariaceae</taxon>
        <taxon>Fragilariopsis</taxon>
    </lineage>
</organism>
<proteinExistence type="predicted"/>
<accession>A0A1E7EZS4</accession>
<dbReference type="InterPro" id="IPR024884">
    <property type="entry name" value="NAPE-PLD"/>
</dbReference>
<feature type="domain" description="Metallo-beta-lactamase" evidence="2">
    <location>
        <begin position="66"/>
        <end position="245"/>
    </location>
</feature>
<feature type="non-terminal residue" evidence="3">
    <location>
        <position position="1"/>
    </location>
</feature>
<dbReference type="InParanoid" id="A0A1E7EZS4"/>
<dbReference type="GO" id="GO:0005737">
    <property type="term" value="C:cytoplasm"/>
    <property type="evidence" value="ECO:0007669"/>
    <property type="project" value="TreeGrafter"/>
</dbReference>
<dbReference type="InterPro" id="IPR001279">
    <property type="entry name" value="Metallo-B-lactamas"/>
</dbReference>
<reference evidence="3 4" key="1">
    <citation type="submission" date="2016-09" db="EMBL/GenBank/DDBJ databases">
        <title>Extensive genetic diversity and differential bi-allelic expression allows diatom success in the polar Southern Ocean.</title>
        <authorList>
            <consortium name="DOE Joint Genome Institute"/>
            <person name="Mock T."/>
            <person name="Otillar R.P."/>
            <person name="Strauss J."/>
            <person name="Dupont C."/>
            <person name="Frickenhaus S."/>
            <person name="Maumus F."/>
            <person name="Mcmullan M."/>
            <person name="Sanges R."/>
            <person name="Schmutz J."/>
            <person name="Toseland A."/>
            <person name="Valas R."/>
            <person name="Veluchamy A."/>
            <person name="Ward B.J."/>
            <person name="Allen A."/>
            <person name="Barry K."/>
            <person name="Falciatore A."/>
            <person name="Ferrante M."/>
            <person name="Fortunato A.E."/>
            <person name="Gloeckner G."/>
            <person name="Gruber A."/>
            <person name="Hipkin R."/>
            <person name="Janech M."/>
            <person name="Kroth P."/>
            <person name="Leese F."/>
            <person name="Lindquist E."/>
            <person name="Lyon B.R."/>
            <person name="Martin J."/>
            <person name="Mayer C."/>
            <person name="Parker M."/>
            <person name="Quesneville H."/>
            <person name="Raymond J."/>
            <person name="Uhlig C."/>
            <person name="Valentin K.U."/>
            <person name="Worden A.Z."/>
            <person name="Armbrust E.V."/>
            <person name="Bowler C."/>
            <person name="Green B."/>
            <person name="Moulton V."/>
            <person name="Van Oosterhout C."/>
            <person name="Grigoriev I."/>
        </authorList>
    </citation>
    <scope>NUCLEOTIDE SEQUENCE [LARGE SCALE GENOMIC DNA]</scope>
    <source>
        <strain evidence="3 4">CCMP1102</strain>
    </source>
</reference>
<feature type="non-terminal residue" evidence="3">
    <location>
        <position position="266"/>
    </location>
</feature>
<feature type="binding site" evidence="1">
    <location>
        <position position="75"/>
    </location>
    <ligand>
        <name>an N-acyl-1,2-diacyl-sn-glycero-3-phosphoethanolamine</name>
        <dbReference type="ChEBI" id="CHEBI:62537"/>
    </ligand>
</feature>
<dbReference type="Gene3D" id="3.60.15.10">
    <property type="entry name" value="Ribonuclease Z/Hydroxyacylglutathione hydrolase-like"/>
    <property type="match status" value="1"/>
</dbReference>
<dbReference type="Proteomes" id="UP000095751">
    <property type="component" value="Unassembled WGS sequence"/>
</dbReference>
<feature type="binding site" evidence="1">
    <location>
        <position position="222"/>
    </location>
    <ligand>
        <name>an N-acyl-1,2-diacyl-sn-glycero-3-phosphoethanolamine</name>
        <dbReference type="ChEBI" id="CHEBI:62537"/>
    </ligand>
</feature>
<name>A0A1E7EZS4_9STRA</name>
<dbReference type="GO" id="GO:0070290">
    <property type="term" value="F:N-acylphosphatidylethanolamine-specific phospholipase D activity"/>
    <property type="evidence" value="ECO:0007669"/>
    <property type="project" value="InterPro"/>
</dbReference>
<dbReference type="PIRSF" id="PIRSF038896">
    <property type="entry name" value="NAPE-PLD"/>
    <property type="match status" value="1"/>
</dbReference>
<evidence type="ECO:0000313" key="4">
    <source>
        <dbReference type="Proteomes" id="UP000095751"/>
    </source>
</evidence>
<evidence type="ECO:0000256" key="1">
    <source>
        <dbReference type="PIRSR" id="PIRSR038896-50"/>
    </source>
</evidence>
<evidence type="ECO:0000259" key="2">
    <source>
        <dbReference type="Pfam" id="PF12706"/>
    </source>
</evidence>
<dbReference type="PANTHER" id="PTHR15032">
    <property type="entry name" value="N-ACYL-PHOSPHATIDYLETHANOLAMINE-HYDROLYZING PHOSPHOLIPASE D"/>
    <property type="match status" value="1"/>
</dbReference>
<dbReference type="OrthoDB" id="332863at2759"/>
<keyword evidence="3" id="KW-0378">Hydrolase</keyword>
<dbReference type="InterPro" id="IPR036866">
    <property type="entry name" value="RibonucZ/Hydroxyglut_hydro"/>
</dbReference>
<dbReference type="GO" id="GO:0008270">
    <property type="term" value="F:zinc ion binding"/>
    <property type="evidence" value="ECO:0007669"/>
    <property type="project" value="InterPro"/>
</dbReference>
<dbReference type="Pfam" id="PF12706">
    <property type="entry name" value="Lactamase_B_2"/>
    <property type="match status" value="1"/>
</dbReference>
<keyword evidence="4" id="KW-1185">Reference proteome</keyword>